<keyword evidence="3" id="KW-0547">Nucleotide-binding</keyword>
<evidence type="ECO:0000259" key="2">
    <source>
        <dbReference type="Pfam" id="PF13581"/>
    </source>
</evidence>
<dbReference type="Pfam" id="PF13581">
    <property type="entry name" value="HATPase_c_2"/>
    <property type="match status" value="1"/>
</dbReference>
<keyword evidence="1" id="KW-0723">Serine/threonine-protein kinase</keyword>
<dbReference type="Gene3D" id="3.30.565.10">
    <property type="entry name" value="Histidine kinase-like ATPase, C-terminal domain"/>
    <property type="match status" value="1"/>
</dbReference>
<keyword evidence="3" id="KW-0067">ATP-binding</keyword>
<organism evidence="3 4">
    <name type="scientific">Sphaerimonospora cavernae</name>
    <dbReference type="NCBI Taxonomy" id="1740611"/>
    <lineage>
        <taxon>Bacteria</taxon>
        <taxon>Bacillati</taxon>
        <taxon>Actinomycetota</taxon>
        <taxon>Actinomycetes</taxon>
        <taxon>Streptosporangiales</taxon>
        <taxon>Streptosporangiaceae</taxon>
        <taxon>Sphaerimonospora</taxon>
    </lineage>
</organism>
<keyword evidence="1" id="KW-0418">Kinase</keyword>
<dbReference type="CDD" id="cd16936">
    <property type="entry name" value="HATPase_RsbW-like"/>
    <property type="match status" value="1"/>
</dbReference>
<sequence>MKNPNLIPPHPISHDGARGACWDLPAAPETVGRARRLAREALTAWGLSTLTEDVTMAISEVVTNAVVHAKSPVTLSLFRYGRSVRGEVTDHSTVWPAPLQADPDEEHGRGLAIVTAYTDRWGVDPAPEGKTVWFICTEREPS</sequence>
<dbReference type="EMBL" id="JBHMQT010000069">
    <property type="protein sequence ID" value="MFC0866207.1"/>
    <property type="molecule type" value="Genomic_DNA"/>
</dbReference>
<dbReference type="InterPro" id="IPR036890">
    <property type="entry name" value="HATPase_C_sf"/>
</dbReference>
<keyword evidence="4" id="KW-1185">Reference proteome</keyword>
<dbReference type="Proteomes" id="UP001589870">
    <property type="component" value="Unassembled WGS sequence"/>
</dbReference>
<dbReference type="InterPro" id="IPR003594">
    <property type="entry name" value="HATPase_dom"/>
</dbReference>
<evidence type="ECO:0000256" key="1">
    <source>
        <dbReference type="ARBA" id="ARBA00022527"/>
    </source>
</evidence>
<evidence type="ECO:0000313" key="4">
    <source>
        <dbReference type="Proteomes" id="UP001589870"/>
    </source>
</evidence>
<dbReference type="PANTHER" id="PTHR35526">
    <property type="entry name" value="ANTI-SIGMA-F FACTOR RSBW-RELATED"/>
    <property type="match status" value="1"/>
</dbReference>
<gene>
    <name evidence="3" type="ORF">ACFHYQ_28310</name>
</gene>
<protein>
    <submittedName>
        <fullName evidence="3">ATP-binding protein</fullName>
    </submittedName>
</protein>
<keyword evidence="1" id="KW-0808">Transferase</keyword>
<dbReference type="InterPro" id="IPR050267">
    <property type="entry name" value="Anti-sigma-factor_SerPK"/>
</dbReference>
<dbReference type="PANTHER" id="PTHR35526:SF3">
    <property type="entry name" value="ANTI-SIGMA-F FACTOR RSBW"/>
    <property type="match status" value="1"/>
</dbReference>
<reference evidence="3 4" key="1">
    <citation type="submission" date="2024-09" db="EMBL/GenBank/DDBJ databases">
        <authorList>
            <person name="Sun Q."/>
            <person name="Mori K."/>
        </authorList>
    </citation>
    <scope>NUCLEOTIDE SEQUENCE [LARGE SCALE GENOMIC DNA]</scope>
    <source>
        <strain evidence="3 4">TBRC 1851</strain>
    </source>
</reference>
<feature type="domain" description="Histidine kinase/HSP90-like ATPase" evidence="2">
    <location>
        <begin position="24"/>
        <end position="135"/>
    </location>
</feature>
<comment type="caution">
    <text evidence="3">The sequence shown here is derived from an EMBL/GenBank/DDBJ whole genome shotgun (WGS) entry which is preliminary data.</text>
</comment>
<dbReference type="SUPFAM" id="SSF55874">
    <property type="entry name" value="ATPase domain of HSP90 chaperone/DNA topoisomerase II/histidine kinase"/>
    <property type="match status" value="1"/>
</dbReference>
<proteinExistence type="predicted"/>
<dbReference type="GO" id="GO:0005524">
    <property type="term" value="F:ATP binding"/>
    <property type="evidence" value="ECO:0007669"/>
    <property type="project" value="UniProtKB-KW"/>
</dbReference>
<name>A0ABV6UDF1_9ACTN</name>
<evidence type="ECO:0000313" key="3">
    <source>
        <dbReference type="EMBL" id="MFC0866207.1"/>
    </source>
</evidence>
<dbReference type="RefSeq" id="WP_394304203.1">
    <property type="nucleotide sequence ID" value="NZ_JBHMQT010000069.1"/>
</dbReference>
<accession>A0ABV6UDF1</accession>